<evidence type="ECO:0000259" key="1">
    <source>
        <dbReference type="Pfam" id="PF07883"/>
    </source>
</evidence>
<dbReference type="SUPFAM" id="SSF51182">
    <property type="entry name" value="RmlC-like cupins"/>
    <property type="match status" value="1"/>
</dbReference>
<dbReference type="InterPro" id="IPR014710">
    <property type="entry name" value="RmlC-like_jellyroll"/>
</dbReference>
<reference evidence="2 3" key="1">
    <citation type="journal article" date="2019" name="Int. J. Syst. Evol. Microbiol.">
        <title>The Global Catalogue of Microorganisms (GCM) 10K type strain sequencing project: providing services to taxonomists for standard genome sequencing and annotation.</title>
        <authorList>
            <consortium name="The Broad Institute Genomics Platform"/>
            <consortium name="The Broad Institute Genome Sequencing Center for Infectious Disease"/>
            <person name="Wu L."/>
            <person name="Ma J."/>
        </authorList>
    </citation>
    <scope>NUCLEOTIDE SEQUENCE [LARGE SCALE GENOMIC DNA]</scope>
    <source>
        <strain evidence="2 3">JCM 16328</strain>
    </source>
</reference>
<proteinExistence type="predicted"/>
<feature type="domain" description="Cupin type-2" evidence="1">
    <location>
        <begin position="35"/>
        <end position="101"/>
    </location>
</feature>
<dbReference type="AlphaFoldDB" id="A0AAV3TCN0"/>
<organism evidence="2 3">
    <name type="scientific">Natronoarchaeum mannanilyticum</name>
    <dbReference type="NCBI Taxonomy" id="926360"/>
    <lineage>
        <taxon>Archaea</taxon>
        <taxon>Methanobacteriati</taxon>
        <taxon>Methanobacteriota</taxon>
        <taxon>Stenosarchaea group</taxon>
        <taxon>Halobacteria</taxon>
        <taxon>Halobacteriales</taxon>
        <taxon>Natronoarchaeaceae</taxon>
    </lineage>
</organism>
<dbReference type="EMBL" id="BAAADV010000007">
    <property type="protein sequence ID" value="GAA0680483.1"/>
    <property type="molecule type" value="Genomic_DNA"/>
</dbReference>
<evidence type="ECO:0000313" key="3">
    <source>
        <dbReference type="Proteomes" id="UP001500420"/>
    </source>
</evidence>
<accession>A0AAV3TCN0</accession>
<comment type="caution">
    <text evidence="2">The sequence shown here is derived from an EMBL/GenBank/DDBJ whole genome shotgun (WGS) entry which is preliminary data.</text>
</comment>
<name>A0AAV3TCN0_9EURY</name>
<evidence type="ECO:0000313" key="2">
    <source>
        <dbReference type="EMBL" id="GAA0680483.1"/>
    </source>
</evidence>
<protein>
    <submittedName>
        <fullName evidence="2">Cupin domain-containing protein</fullName>
    </submittedName>
</protein>
<dbReference type="RefSeq" id="WP_343775091.1">
    <property type="nucleotide sequence ID" value="NZ_BAAADV010000007.1"/>
</dbReference>
<dbReference type="Pfam" id="PF07883">
    <property type="entry name" value="Cupin_2"/>
    <property type="match status" value="1"/>
</dbReference>
<gene>
    <name evidence="2" type="ORF">GCM10009020_31620</name>
</gene>
<dbReference type="Proteomes" id="UP001500420">
    <property type="component" value="Unassembled WGS sequence"/>
</dbReference>
<keyword evidence="3" id="KW-1185">Reference proteome</keyword>
<dbReference type="Gene3D" id="2.60.120.10">
    <property type="entry name" value="Jelly Rolls"/>
    <property type="match status" value="1"/>
</dbReference>
<sequence length="194" mass="21212">MARSGNTIDNPKTGEHVTFLDTADETDGDRLRFEYDVEAGGATVAPHSHPRQRERIEVRSGVLSARVDGEEGTVLTGQTLVIPPDTPHYVWNVGPEPVRTVVELDPALRTEEFFETTFGLARDGKTDEDGRPSPLQLAVLADEFSEEFRFELGPAPLRRPAAAVLGAVGRAAGYQGTYPAYTKEPVEAEPPTRR</sequence>
<dbReference type="InterPro" id="IPR013096">
    <property type="entry name" value="Cupin_2"/>
</dbReference>
<dbReference type="InterPro" id="IPR011051">
    <property type="entry name" value="RmlC_Cupin_sf"/>
</dbReference>